<comment type="caution">
    <text evidence="3">The sequence shown here is derived from an EMBL/GenBank/DDBJ whole genome shotgun (WGS) entry which is preliminary data.</text>
</comment>
<evidence type="ECO:0000313" key="3">
    <source>
        <dbReference type="EMBL" id="CAK0875938.1"/>
    </source>
</evidence>
<dbReference type="InterPro" id="IPR000595">
    <property type="entry name" value="cNMP-bd_dom"/>
</dbReference>
<evidence type="ECO:0000256" key="1">
    <source>
        <dbReference type="SAM" id="MobiDB-lite"/>
    </source>
</evidence>
<keyword evidence="4" id="KW-1185">Reference proteome</keyword>
<dbReference type="EMBL" id="CAUYUJ010017575">
    <property type="protein sequence ID" value="CAK0875938.1"/>
    <property type="molecule type" value="Genomic_DNA"/>
</dbReference>
<dbReference type="Proteomes" id="UP001189429">
    <property type="component" value="Unassembled WGS sequence"/>
</dbReference>
<sequence>MSPPTSRDLHRLLRKPPEIRTQEDVRAISEGVRGVSFFEQLDAGVRQSCCGALRHQFVEGGHTIFKEGDAGSLFYVVLNGAVGVYVRDLSLDEVPDPEEAQRAAAAEAQRQKREEERQRRLQQQRMSRLSHRVSVSAGMGLVNATRARMQGTLCALQEEASDPSEDTDGEREEDAEDAPGGPAAAAGAPRSEARPARRATGTHWRLAAFRVRAVARLRSGLSPLPAGLKQVATFRGGDAFGQVALQMDSPRTATVRTLAATHFAVLRREDYQNILAGAFESERCERFQFLSAAATSPQPNFFSSWSVPYLTRICSVMHRRELRKGQVLFDIGSSTVQVYFAHGGEFSLCRPVEAVEPPVGPEAAQPPSKGRGLPCGRDDGNGHHCEDGAAPGPAGTSAEALHGWRLGRRRLWCTVGLVAPPHALGLSANLAGSRTHSERAVCLSVMGCVYGVLAKELVGCLDARARALAVQGASAQQASLDSRARSLARLARASAAPAAAAAQAAAAGRPGPDWAG</sequence>
<name>A0ABN9VSK0_9DINO</name>
<reference evidence="3" key="1">
    <citation type="submission" date="2023-10" db="EMBL/GenBank/DDBJ databases">
        <authorList>
            <person name="Chen Y."/>
            <person name="Shah S."/>
            <person name="Dougan E. K."/>
            <person name="Thang M."/>
            <person name="Chan C."/>
        </authorList>
    </citation>
    <scope>NUCLEOTIDE SEQUENCE [LARGE SCALE GENOMIC DNA]</scope>
</reference>
<dbReference type="SUPFAM" id="SSF51206">
    <property type="entry name" value="cAMP-binding domain-like"/>
    <property type="match status" value="2"/>
</dbReference>
<proteinExistence type="predicted"/>
<dbReference type="PROSITE" id="PS50042">
    <property type="entry name" value="CNMP_BINDING_3"/>
    <property type="match status" value="2"/>
</dbReference>
<dbReference type="CDD" id="cd00038">
    <property type="entry name" value="CAP_ED"/>
    <property type="match status" value="2"/>
</dbReference>
<feature type="domain" description="Cyclic nucleotide-binding" evidence="2">
    <location>
        <begin position="231"/>
        <end position="292"/>
    </location>
</feature>
<organism evidence="3 4">
    <name type="scientific">Prorocentrum cordatum</name>
    <dbReference type="NCBI Taxonomy" id="2364126"/>
    <lineage>
        <taxon>Eukaryota</taxon>
        <taxon>Sar</taxon>
        <taxon>Alveolata</taxon>
        <taxon>Dinophyceae</taxon>
        <taxon>Prorocentrales</taxon>
        <taxon>Prorocentraceae</taxon>
        <taxon>Prorocentrum</taxon>
    </lineage>
</organism>
<gene>
    <name evidence="3" type="ORF">PCOR1329_LOCUS60481</name>
</gene>
<feature type="region of interest" description="Disordered" evidence="1">
    <location>
        <begin position="96"/>
        <end position="132"/>
    </location>
</feature>
<dbReference type="Gene3D" id="2.60.120.10">
    <property type="entry name" value="Jelly Rolls"/>
    <property type="match status" value="2"/>
</dbReference>
<dbReference type="InterPro" id="IPR014710">
    <property type="entry name" value="RmlC-like_jellyroll"/>
</dbReference>
<feature type="compositionally biased region" description="Low complexity" evidence="1">
    <location>
        <begin position="178"/>
        <end position="190"/>
    </location>
</feature>
<dbReference type="PANTHER" id="PTHR23011">
    <property type="entry name" value="CYCLIC NUCLEOTIDE-BINDING DOMAIN CONTAINING PROTEIN"/>
    <property type="match status" value="1"/>
</dbReference>
<dbReference type="PRINTS" id="PR00103">
    <property type="entry name" value="CAMPKINASE"/>
</dbReference>
<feature type="compositionally biased region" description="Acidic residues" evidence="1">
    <location>
        <begin position="159"/>
        <end position="177"/>
    </location>
</feature>
<feature type="domain" description="Cyclic nucleotide-binding" evidence="2">
    <location>
        <begin position="37"/>
        <end position="88"/>
    </location>
</feature>
<feature type="compositionally biased region" description="Low complexity" evidence="1">
    <location>
        <begin position="357"/>
        <end position="367"/>
    </location>
</feature>
<evidence type="ECO:0000313" key="4">
    <source>
        <dbReference type="Proteomes" id="UP001189429"/>
    </source>
</evidence>
<feature type="compositionally biased region" description="Basic and acidic residues" evidence="1">
    <location>
        <begin position="109"/>
        <end position="119"/>
    </location>
</feature>
<evidence type="ECO:0000259" key="2">
    <source>
        <dbReference type="PROSITE" id="PS50042"/>
    </source>
</evidence>
<feature type="region of interest" description="Disordered" evidence="1">
    <location>
        <begin position="155"/>
        <end position="199"/>
    </location>
</feature>
<feature type="compositionally biased region" description="Basic and acidic residues" evidence="1">
    <location>
        <begin position="376"/>
        <end position="387"/>
    </location>
</feature>
<feature type="region of interest" description="Disordered" evidence="1">
    <location>
        <begin position="357"/>
        <end position="394"/>
    </location>
</feature>
<dbReference type="InterPro" id="IPR018490">
    <property type="entry name" value="cNMP-bd_dom_sf"/>
</dbReference>
<protein>
    <recommendedName>
        <fullName evidence="2">Cyclic nucleotide-binding domain-containing protein</fullName>
    </recommendedName>
</protein>
<feature type="non-terminal residue" evidence="3">
    <location>
        <position position="516"/>
    </location>
</feature>
<dbReference type="PANTHER" id="PTHR23011:SF28">
    <property type="entry name" value="CYCLIC NUCLEOTIDE-BINDING DOMAIN CONTAINING PROTEIN"/>
    <property type="match status" value="1"/>
</dbReference>
<accession>A0ABN9VSK0</accession>